<feature type="domain" description="C3H1-type" evidence="3">
    <location>
        <begin position="153"/>
        <end position="182"/>
    </location>
</feature>
<gene>
    <name evidence="4" type="ORF">APUU_21102S</name>
</gene>
<reference evidence="4" key="2">
    <citation type="submission" date="2021-02" db="EMBL/GenBank/DDBJ databases">
        <title>Aspergillus puulaauensis MK2 genome sequence.</title>
        <authorList>
            <person name="Futagami T."/>
            <person name="Mori K."/>
            <person name="Kadooka C."/>
            <person name="Tanaka T."/>
        </authorList>
    </citation>
    <scope>NUCLEOTIDE SEQUENCE</scope>
    <source>
        <strain evidence="4">MK2</strain>
    </source>
</reference>
<dbReference type="Proteomes" id="UP000654913">
    <property type="component" value="Chromosome 2"/>
</dbReference>
<feature type="compositionally biased region" description="Low complexity" evidence="2">
    <location>
        <begin position="289"/>
        <end position="304"/>
    </location>
</feature>
<dbReference type="GeneID" id="64970675"/>
<feature type="region of interest" description="Disordered" evidence="2">
    <location>
        <begin position="264"/>
        <end position="310"/>
    </location>
</feature>
<accession>A0A7R7XG47</accession>
<feature type="region of interest" description="Disordered" evidence="2">
    <location>
        <begin position="208"/>
        <end position="228"/>
    </location>
</feature>
<keyword evidence="1" id="KW-0479">Metal-binding</keyword>
<proteinExistence type="predicted"/>
<feature type="zinc finger region" description="C3H1-type" evidence="1">
    <location>
        <begin position="153"/>
        <end position="182"/>
    </location>
</feature>
<keyword evidence="1" id="KW-0862">Zinc</keyword>
<name>A0A7R7XG47_9EURO</name>
<dbReference type="OrthoDB" id="5355510at2759"/>
<feature type="region of interest" description="Disordered" evidence="2">
    <location>
        <begin position="393"/>
        <end position="511"/>
    </location>
</feature>
<keyword evidence="5" id="KW-1185">Reference proteome</keyword>
<dbReference type="PROSITE" id="PS50103">
    <property type="entry name" value="ZF_C3H1"/>
    <property type="match status" value="1"/>
</dbReference>
<protein>
    <recommendedName>
        <fullName evidence="3">C3H1-type domain-containing protein</fullName>
    </recommendedName>
</protein>
<feature type="compositionally biased region" description="Low complexity" evidence="2">
    <location>
        <begin position="457"/>
        <end position="470"/>
    </location>
</feature>
<dbReference type="InterPro" id="IPR000571">
    <property type="entry name" value="Znf_CCCH"/>
</dbReference>
<dbReference type="RefSeq" id="XP_041552864.1">
    <property type="nucleotide sequence ID" value="XM_041699816.1"/>
</dbReference>
<feature type="compositionally biased region" description="Low complexity" evidence="2">
    <location>
        <begin position="419"/>
        <end position="435"/>
    </location>
</feature>
<evidence type="ECO:0000256" key="1">
    <source>
        <dbReference type="PROSITE-ProRule" id="PRU00723"/>
    </source>
</evidence>
<evidence type="ECO:0000256" key="2">
    <source>
        <dbReference type="SAM" id="MobiDB-lite"/>
    </source>
</evidence>
<evidence type="ECO:0000313" key="5">
    <source>
        <dbReference type="Proteomes" id="UP000654913"/>
    </source>
</evidence>
<dbReference type="EMBL" id="AP024444">
    <property type="protein sequence ID" value="BCS20670.1"/>
    <property type="molecule type" value="Genomic_DNA"/>
</dbReference>
<dbReference type="KEGG" id="apuu:APUU_21102S"/>
<keyword evidence="1" id="KW-0863">Zinc-finger</keyword>
<reference evidence="4" key="1">
    <citation type="submission" date="2021-01" db="EMBL/GenBank/DDBJ databases">
        <authorList>
            <consortium name="Aspergillus puulaauensis MK2 genome sequencing consortium"/>
            <person name="Kazuki M."/>
            <person name="Futagami T."/>
        </authorList>
    </citation>
    <scope>NUCLEOTIDE SEQUENCE</scope>
    <source>
        <strain evidence="4">MK2</strain>
    </source>
</reference>
<feature type="compositionally biased region" description="Basic residues" evidence="2">
    <location>
        <begin position="479"/>
        <end position="497"/>
    </location>
</feature>
<dbReference type="AlphaFoldDB" id="A0A7R7XG47"/>
<evidence type="ECO:0000259" key="3">
    <source>
        <dbReference type="PROSITE" id="PS50103"/>
    </source>
</evidence>
<organism evidence="4 5">
    <name type="scientific">Aspergillus puulaauensis</name>
    <dbReference type="NCBI Taxonomy" id="1220207"/>
    <lineage>
        <taxon>Eukaryota</taxon>
        <taxon>Fungi</taxon>
        <taxon>Dikarya</taxon>
        <taxon>Ascomycota</taxon>
        <taxon>Pezizomycotina</taxon>
        <taxon>Eurotiomycetes</taxon>
        <taxon>Eurotiomycetidae</taxon>
        <taxon>Eurotiales</taxon>
        <taxon>Aspergillaceae</taxon>
        <taxon>Aspergillus</taxon>
    </lineage>
</organism>
<dbReference type="GO" id="GO:0008270">
    <property type="term" value="F:zinc ion binding"/>
    <property type="evidence" value="ECO:0007669"/>
    <property type="project" value="UniProtKB-KW"/>
</dbReference>
<evidence type="ECO:0000313" key="4">
    <source>
        <dbReference type="EMBL" id="BCS20670.1"/>
    </source>
</evidence>
<feature type="compositionally biased region" description="Polar residues" evidence="2">
    <location>
        <begin position="266"/>
        <end position="278"/>
    </location>
</feature>
<sequence>MSSLLRPQFFCTRPNGTLTPVIAVDELPAHLSIRGAPRVLSPNETQGMTSLGTVTQRGQLYTVEGAVAIASRPSSAGGTNHRSRNHDLQSSLMRILADENIPYNQRMALSVLLQHGFSQNWQVTNPPAPGWLVPNNGGTSPGSGSGHQSHFRNVKKEYCSYWIRHGECDYQQQGCLYKHEMPHDRSMLEKLGLRDIPRWYREKHNIPSILPNGHGHPRPHTSNGHSWKDDSALKSIQYSTQLGMNATGEPSNVEKVTKQKPAAYLPTQQRQQETSLPGASQMAFRPMSSPTAQFPQAQTPTTSPGQLNTGNKKIDLLSLVHGDYMPNNNLLYRPSETGFDTYGNSLHDDLVRSLQSLTDTPNLTGADYFTGPFDSTVGCGRLKNTQRSRRLYQGTQGAIPDSVQGPTSTDSLHGFHNQATASSSGASPTSKTTGSQLASPMADGACGSTTSEPPTRGQSPTSLSSGPSPGVFRGCGKEKGHRKAFGATGTKRHYRKRSVSEDDDMFFHGRK</sequence>